<dbReference type="PANTHER" id="PTHR43744">
    <property type="entry name" value="ABC TRANSPORTER PERMEASE PROTEIN MG189-RELATED-RELATED"/>
    <property type="match status" value="1"/>
</dbReference>
<dbReference type="CDD" id="cd06261">
    <property type="entry name" value="TM_PBP2"/>
    <property type="match status" value="1"/>
</dbReference>
<gene>
    <name evidence="9" type="ORF">S12H4_60286</name>
</gene>
<evidence type="ECO:0000256" key="7">
    <source>
        <dbReference type="SAM" id="Phobius"/>
    </source>
</evidence>
<keyword evidence="4 7" id="KW-0812">Transmembrane</keyword>
<evidence type="ECO:0000256" key="4">
    <source>
        <dbReference type="ARBA" id="ARBA00022692"/>
    </source>
</evidence>
<comment type="caution">
    <text evidence="9">The sequence shown here is derived from an EMBL/GenBank/DDBJ whole genome shotgun (WGS) entry which is preliminary data.</text>
</comment>
<dbReference type="Gene3D" id="1.10.3720.10">
    <property type="entry name" value="MetI-like"/>
    <property type="match status" value="1"/>
</dbReference>
<dbReference type="PROSITE" id="PS50928">
    <property type="entry name" value="ABC_TM1"/>
    <property type="match status" value="1"/>
</dbReference>
<evidence type="ECO:0000256" key="6">
    <source>
        <dbReference type="ARBA" id="ARBA00023136"/>
    </source>
</evidence>
<feature type="transmembrane region" description="Helical" evidence="7">
    <location>
        <begin position="97"/>
        <end position="122"/>
    </location>
</feature>
<name>X1UW74_9ZZZZ</name>
<evidence type="ECO:0000256" key="1">
    <source>
        <dbReference type="ARBA" id="ARBA00004651"/>
    </source>
</evidence>
<feature type="transmembrane region" description="Helical" evidence="7">
    <location>
        <begin position="22"/>
        <end position="47"/>
    </location>
</feature>
<dbReference type="AlphaFoldDB" id="X1UW74"/>
<comment type="subcellular location">
    <subcellularLocation>
        <location evidence="1">Cell membrane</location>
        <topology evidence="1">Multi-pass membrane protein</topology>
    </subcellularLocation>
</comment>
<dbReference type="GO" id="GO:0005886">
    <property type="term" value="C:plasma membrane"/>
    <property type="evidence" value="ECO:0007669"/>
    <property type="project" value="UniProtKB-SubCell"/>
</dbReference>
<evidence type="ECO:0000256" key="2">
    <source>
        <dbReference type="ARBA" id="ARBA00022448"/>
    </source>
</evidence>
<dbReference type="GO" id="GO:0055085">
    <property type="term" value="P:transmembrane transport"/>
    <property type="evidence" value="ECO:0007669"/>
    <property type="project" value="InterPro"/>
</dbReference>
<feature type="transmembrane region" description="Helical" evidence="7">
    <location>
        <begin position="53"/>
        <end position="76"/>
    </location>
</feature>
<sequence length="139" mass="15142">VVALPSAFALAKFRLKLGKPTFFILAFTQMLPATAVIIPLFLMFIKLKLINNYFSAILGIAVFTIPFATIVLRAYIQSVPTGLIEAALIDGASLFRVFRSIIVPLSSPAIATTGILTFIMAWGDFVVSLSFLNDQTMQP</sequence>
<evidence type="ECO:0000313" key="9">
    <source>
        <dbReference type="EMBL" id="GAJ21748.1"/>
    </source>
</evidence>
<feature type="non-terminal residue" evidence="9">
    <location>
        <position position="139"/>
    </location>
</feature>
<evidence type="ECO:0000259" key="8">
    <source>
        <dbReference type="PROSITE" id="PS50928"/>
    </source>
</evidence>
<evidence type="ECO:0000256" key="5">
    <source>
        <dbReference type="ARBA" id="ARBA00022989"/>
    </source>
</evidence>
<organism evidence="9">
    <name type="scientific">marine sediment metagenome</name>
    <dbReference type="NCBI Taxonomy" id="412755"/>
    <lineage>
        <taxon>unclassified sequences</taxon>
        <taxon>metagenomes</taxon>
        <taxon>ecological metagenomes</taxon>
    </lineage>
</organism>
<dbReference type="EMBL" id="BARW01039639">
    <property type="protein sequence ID" value="GAJ21748.1"/>
    <property type="molecule type" value="Genomic_DNA"/>
</dbReference>
<dbReference type="InterPro" id="IPR000515">
    <property type="entry name" value="MetI-like"/>
</dbReference>
<feature type="domain" description="ABC transmembrane type-1" evidence="8">
    <location>
        <begin position="1"/>
        <end position="139"/>
    </location>
</feature>
<dbReference type="PANTHER" id="PTHR43744:SF8">
    <property type="entry name" value="SN-GLYCEROL-3-PHOSPHATE TRANSPORT SYSTEM PERMEASE PROTEIN UGPE"/>
    <property type="match status" value="1"/>
</dbReference>
<accession>X1UW74</accession>
<feature type="non-terminal residue" evidence="9">
    <location>
        <position position="1"/>
    </location>
</feature>
<dbReference type="Pfam" id="PF00528">
    <property type="entry name" value="BPD_transp_1"/>
    <property type="match status" value="1"/>
</dbReference>
<proteinExistence type="predicted"/>
<keyword evidence="2" id="KW-0813">Transport</keyword>
<keyword evidence="3" id="KW-1003">Cell membrane</keyword>
<protein>
    <recommendedName>
        <fullName evidence="8">ABC transmembrane type-1 domain-containing protein</fullName>
    </recommendedName>
</protein>
<dbReference type="SUPFAM" id="SSF161098">
    <property type="entry name" value="MetI-like"/>
    <property type="match status" value="1"/>
</dbReference>
<keyword evidence="5 7" id="KW-1133">Transmembrane helix</keyword>
<keyword evidence="6 7" id="KW-0472">Membrane</keyword>
<reference evidence="9" key="1">
    <citation type="journal article" date="2014" name="Front. Microbiol.">
        <title>High frequency of phylogenetically diverse reductive dehalogenase-homologous genes in deep subseafloor sedimentary metagenomes.</title>
        <authorList>
            <person name="Kawai M."/>
            <person name="Futagami T."/>
            <person name="Toyoda A."/>
            <person name="Takaki Y."/>
            <person name="Nishi S."/>
            <person name="Hori S."/>
            <person name="Arai W."/>
            <person name="Tsubouchi T."/>
            <person name="Morono Y."/>
            <person name="Uchiyama I."/>
            <person name="Ito T."/>
            <person name="Fujiyama A."/>
            <person name="Inagaki F."/>
            <person name="Takami H."/>
        </authorList>
    </citation>
    <scope>NUCLEOTIDE SEQUENCE</scope>
    <source>
        <strain evidence="9">Expedition CK06-06</strain>
    </source>
</reference>
<dbReference type="InterPro" id="IPR035906">
    <property type="entry name" value="MetI-like_sf"/>
</dbReference>
<evidence type="ECO:0000256" key="3">
    <source>
        <dbReference type="ARBA" id="ARBA00022475"/>
    </source>
</evidence>